<organism evidence="1 2">
    <name type="scientific">Capsulimonas corticalis</name>
    <dbReference type="NCBI Taxonomy" id="2219043"/>
    <lineage>
        <taxon>Bacteria</taxon>
        <taxon>Bacillati</taxon>
        <taxon>Armatimonadota</taxon>
        <taxon>Armatimonadia</taxon>
        <taxon>Capsulimonadales</taxon>
        <taxon>Capsulimonadaceae</taxon>
        <taxon>Capsulimonas</taxon>
    </lineage>
</organism>
<reference evidence="1 2" key="1">
    <citation type="journal article" date="2019" name="Int. J. Syst. Evol. Microbiol.">
        <title>Capsulimonas corticalis gen. nov., sp. nov., an aerobic capsulated bacterium, of a novel bacterial order, Capsulimonadales ord. nov., of the class Armatimonadia of the phylum Armatimonadetes.</title>
        <authorList>
            <person name="Li J."/>
            <person name="Kudo C."/>
            <person name="Tonouchi A."/>
        </authorList>
    </citation>
    <scope>NUCLEOTIDE SEQUENCE [LARGE SCALE GENOMIC DNA]</scope>
    <source>
        <strain evidence="1 2">AX-7</strain>
    </source>
</reference>
<sequence>MLCKDGHGLYFYYHGSDGRATFVDEFRWTIGEKELNLFWPEHVIPLSETQGYDESQSEVDGDEWVLQRDYEVASSCWFTDNSKSRLVLAIDSDFAFAPMLNRLQSNPVYEHELARLKHLAANFNPFSSDRQVWLVSEGVWTKAVVAAGNTYEEYYPIAGVQRLPIVLGCLGLMLTDPVSPHQHHPDIIYVLAMLPPLGILANFKSEGAPLPMRRLFLSLAVWYCLMSIIIIMGNIAHHWQRAWQIPMALIAFGIYSCVLILAQEVLRHLSQLKKLLGAKQ</sequence>
<protein>
    <submittedName>
        <fullName evidence="1">Uncharacterized protein</fullName>
    </submittedName>
</protein>
<accession>A0A402CX30</accession>
<keyword evidence="2" id="KW-1185">Reference proteome</keyword>
<name>A0A402CX30_9BACT</name>
<evidence type="ECO:0000313" key="2">
    <source>
        <dbReference type="Proteomes" id="UP000287394"/>
    </source>
</evidence>
<dbReference type="EMBL" id="AP025739">
    <property type="protein sequence ID" value="BDI32433.1"/>
    <property type="molecule type" value="Genomic_DNA"/>
</dbReference>
<proteinExistence type="predicted"/>
<gene>
    <name evidence="1" type="ORF">CCAX7_44840</name>
</gene>
<evidence type="ECO:0000313" key="1">
    <source>
        <dbReference type="EMBL" id="BDI32433.1"/>
    </source>
</evidence>
<dbReference type="KEGG" id="ccot:CCAX7_44840"/>
<dbReference type="AlphaFoldDB" id="A0A402CX30"/>
<dbReference type="Proteomes" id="UP000287394">
    <property type="component" value="Chromosome"/>
</dbReference>